<accession>A0ABR1UVQ7</accession>
<dbReference type="GeneID" id="92052479"/>
<dbReference type="EMBL" id="JAQQWN010000010">
    <property type="protein sequence ID" value="KAK8063008.1"/>
    <property type="molecule type" value="Genomic_DNA"/>
</dbReference>
<evidence type="ECO:0000256" key="2">
    <source>
        <dbReference type="SAM" id="SignalP"/>
    </source>
</evidence>
<evidence type="ECO:0000313" key="3">
    <source>
        <dbReference type="EMBL" id="KAK8063008.1"/>
    </source>
</evidence>
<keyword evidence="4" id="KW-1185">Reference proteome</keyword>
<dbReference type="PANTHER" id="PTHR36578:SF1">
    <property type="entry name" value="APPLE DOMAIN-CONTAINING PROTEIN"/>
    <property type="match status" value="1"/>
</dbReference>
<sequence>MAPILRLAASLAALAGLAIADDINWSLFDAAGPATGFELAPVPMADASNYTTPIPLANSSIRAPLDCKAQDTYLGQQVFTDGPLSLTRCADACTAQRAWEAKHANKKPCRFFNTYTLLKVCSLYSETWAPGFGTDKGQWRGGDLYLIADSFVASFAPDPSSGECPAATATPKATITPTPTPSGLTTKTVTTTTTTSKL</sequence>
<proteinExistence type="predicted"/>
<feature type="compositionally biased region" description="Low complexity" evidence="1">
    <location>
        <begin position="165"/>
        <end position="198"/>
    </location>
</feature>
<evidence type="ECO:0000256" key="1">
    <source>
        <dbReference type="SAM" id="MobiDB-lite"/>
    </source>
</evidence>
<feature type="signal peptide" evidence="2">
    <location>
        <begin position="1"/>
        <end position="20"/>
    </location>
</feature>
<dbReference type="RefSeq" id="XP_066661607.1">
    <property type="nucleotide sequence ID" value="XM_066819419.1"/>
</dbReference>
<gene>
    <name evidence="3" type="ORF">PG997_015105</name>
</gene>
<evidence type="ECO:0000313" key="4">
    <source>
        <dbReference type="Proteomes" id="UP001433268"/>
    </source>
</evidence>
<comment type="caution">
    <text evidence="3">The sequence shown here is derived from an EMBL/GenBank/DDBJ whole genome shotgun (WGS) entry which is preliminary data.</text>
</comment>
<protein>
    <recommendedName>
        <fullName evidence="5">Apple domain-containing protein</fullName>
    </recommendedName>
</protein>
<dbReference type="PANTHER" id="PTHR36578">
    <property type="entry name" value="CHROMOSOME 15, WHOLE GENOME SHOTGUN SEQUENCE"/>
    <property type="match status" value="1"/>
</dbReference>
<evidence type="ECO:0008006" key="5">
    <source>
        <dbReference type="Google" id="ProtNLM"/>
    </source>
</evidence>
<reference evidence="3 4" key="1">
    <citation type="submission" date="2023-01" db="EMBL/GenBank/DDBJ databases">
        <title>Analysis of 21 Apiospora genomes using comparative genomics revels a genus with tremendous synthesis potential of carbohydrate active enzymes and secondary metabolites.</title>
        <authorList>
            <person name="Sorensen T."/>
        </authorList>
    </citation>
    <scope>NUCLEOTIDE SEQUENCE [LARGE SCALE GENOMIC DNA]</scope>
    <source>
        <strain evidence="3 4">CBS 114990</strain>
    </source>
</reference>
<keyword evidence="2" id="KW-0732">Signal</keyword>
<dbReference type="Proteomes" id="UP001433268">
    <property type="component" value="Unassembled WGS sequence"/>
</dbReference>
<name>A0ABR1UVQ7_9PEZI</name>
<organism evidence="3 4">
    <name type="scientific">Apiospora hydei</name>
    <dbReference type="NCBI Taxonomy" id="1337664"/>
    <lineage>
        <taxon>Eukaryota</taxon>
        <taxon>Fungi</taxon>
        <taxon>Dikarya</taxon>
        <taxon>Ascomycota</taxon>
        <taxon>Pezizomycotina</taxon>
        <taxon>Sordariomycetes</taxon>
        <taxon>Xylariomycetidae</taxon>
        <taxon>Amphisphaeriales</taxon>
        <taxon>Apiosporaceae</taxon>
        <taxon>Apiospora</taxon>
    </lineage>
</organism>
<feature type="chain" id="PRO_5045793452" description="Apple domain-containing protein" evidence="2">
    <location>
        <begin position="21"/>
        <end position="198"/>
    </location>
</feature>
<feature type="region of interest" description="Disordered" evidence="1">
    <location>
        <begin position="162"/>
        <end position="198"/>
    </location>
</feature>